<dbReference type="RefSeq" id="XP_053591394.1">
    <property type="nucleotide sequence ID" value="XM_053722749.1"/>
</dbReference>
<evidence type="ECO:0000256" key="10">
    <source>
        <dbReference type="ARBA" id="ARBA00049299"/>
    </source>
</evidence>
<evidence type="ECO:0000256" key="6">
    <source>
        <dbReference type="ARBA" id="ARBA00023137"/>
    </source>
</evidence>
<dbReference type="InterPro" id="IPR017441">
    <property type="entry name" value="Protein_kinase_ATP_BS"/>
</dbReference>
<accession>A0A6A5HN68</accession>
<dbReference type="EMBL" id="WUAV01000001">
    <property type="protein sequence ID" value="KAF1769099.1"/>
    <property type="molecule type" value="Genomic_DNA"/>
</dbReference>
<evidence type="ECO:0000256" key="9">
    <source>
        <dbReference type="ARBA" id="ARBA00049014"/>
    </source>
</evidence>
<evidence type="ECO:0000256" key="5">
    <source>
        <dbReference type="ARBA" id="ARBA00022840"/>
    </source>
</evidence>
<dbReference type="InterPro" id="IPR011009">
    <property type="entry name" value="Kinase-like_dom_sf"/>
</dbReference>
<comment type="caution">
    <text evidence="15">The sequence shown here is derived from an EMBL/GenBank/DDBJ whole genome shotgun (WGS) entry which is preliminary data.</text>
</comment>
<feature type="region of interest" description="Disordered" evidence="13">
    <location>
        <begin position="206"/>
        <end position="238"/>
    </location>
</feature>
<keyword evidence="5 12" id="KW-0067">ATP-binding</keyword>
<evidence type="ECO:0000313" key="15">
    <source>
        <dbReference type="EMBL" id="KAF1769099.1"/>
    </source>
</evidence>
<dbReference type="CTD" id="9816388"/>
<evidence type="ECO:0000313" key="16">
    <source>
        <dbReference type="Proteomes" id="UP000483820"/>
    </source>
</evidence>
<dbReference type="SMART" id="SM00220">
    <property type="entry name" value="S_TKc"/>
    <property type="match status" value="1"/>
</dbReference>
<keyword evidence="2" id="KW-0808">Transferase</keyword>
<dbReference type="GO" id="GO:0004713">
    <property type="term" value="F:protein tyrosine kinase activity"/>
    <property type="evidence" value="ECO:0007669"/>
    <property type="project" value="UniProtKB-KW"/>
</dbReference>
<proteinExistence type="inferred from homology"/>
<keyword evidence="1" id="KW-0723">Serine/threonine-protein kinase</keyword>
<evidence type="ECO:0000256" key="3">
    <source>
        <dbReference type="ARBA" id="ARBA00022741"/>
    </source>
</evidence>
<evidence type="ECO:0000256" key="2">
    <source>
        <dbReference type="ARBA" id="ARBA00022679"/>
    </source>
</evidence>
<protein>
    <recommendedName>
        <fullName evidence="8">mitogen-activated protein kinase kinase</fullName>
        <ecNumber evidence="8">2.7.12.2</ecNumber>
    </recommendedName>
</protein>
<keyword evidence="6" id="KW-0829">Tyrosine-protein kinase</keyword>
<evidence type="ECO:0000256" key="13">
    <source>
        <dbReference type="SAM" id="MobiDB-lite"/>
    </source>
</evidence>
<evidence type="ECO:0000256" key="12">
    <source>
        <dbReference type="PROSITE-ProRule" id="PRU10141"/>
    </source>
</evidence>
<gene>
    <name evidence="15" type="ORF">GCK72_000912</name>
</gene>
<feature type="compositionally biased region" description="Low complexity" evidence="13">
    <location>
        <begin position="24"/>
        <end position="33"/>
    </location>
</feature>
<keyword evidence="3 12" id="KW-0547">Nucleotide-binding</keyword>
<feature type="compositionally biased region" description="Pro residues" evidence="13">
    <location>
        <begin position="311"/>
        <end position="321"/>
    </location>
</feature>
<dbReference type="GeneID" id="9816388"/>
<feature type="binding site" evidence="12">
    <location>
        <position position="102"/>
    </location>
    <ligand>
        <name>ATP</name>
        <dbReference type="ChEBI" id="CHEBI:30616"/>
    </ligand>
</feature>
<dbReference type="InterPro" id="IPR050915">
    <property type="entry name" value="MAP_kinase_kinase"/>
</dbReference>
<dbReference type="SUPFAM" id="SSF56112">
    <property type="entry name" value="Protein kinase-like (PK-like)"/>
    <property type="match status" value="1"/>
</dbReference>
<sequence length="390" mass="39911">MSSGKRRNPLGLSLPPTVNEQSENGEAAAEEANPTVPLEEQLKKLGLTEPQTQRLSEFLLAKEGIKELSEDMLQTEGELGHGNGGVVNKCVHKKTGVIMARKLVHLEIKPSVRQQIVKELAVLHKCNSPFIVGFYGAFVDNNDISICMEYMDGLSLDIVLKKVVRVVLNLKMFSFAQILISSLPGSPETPASPLVPSCPGDPAFPGCPGAPGLPGGPGGPGGASPPGRSAPGSPGGPRCPGCPGCPGGPGGPAGPCGPGAPSSPFLPGFPGIPSCPGGPGGPPSPGAAVHGHCGGTGRIRSWSSASGPGGPGSPGPVPGSPSLPGVPGSPSGPGGPCWQGLNIVEDQWECNQDCSDGYCRECDSDERHTPQRSLALLVHLEFEENEREVN</sequence>
<evidence type="ECO:0000256" key="8">
    <source>
        <dbReference type="ARBA" id="ARBA00038999"/>
    </source>
</evidence>
<dbReference type="AlphaFoldDB" id="A0A6A5HN68"/>
<keyword evidence="4" id="KW-0418">Kinase</keyword>
<comment type="catalytic activity">
    <reaction evidence="10">
        <text>L-threonyl-[protein] + ATP = O-phospho-L-threonyl-[protein] + ADP + H(+)</text>
        <dbReference type="Rhea" id="RHEA:46608"/>
        <dbReference type="Rhea" id="RHEA-COMP:11060"/>
        <dbReference type="Rhea" id="RHEA-COMP:11605"/>
        <dbReference type="ChEBI" id="CHEBI:15378"/>
        <dbReference type="ChEBI" id="CHEBI:30013"/>
        <dbReference type="ChEBI" id="CHEBI:30616"/>
        <dbReference type="ChEBI" id="CHEBI:61977"/>
        <dbReference type="ChEBI" id="CHEBI:456216"/>
        <dbReference type="EC" id="2.7.12.2"/>
    </reaction>
</comment>
<evidence type="ECO:0000256" key="1">
    <source>
        <dbReference type="ARBA" id="ARBA00022527"/>
    </source>
</evidence>
<comment type="catalytic activity">
    <reaction evidence="11">
        <text>L-tyrosyl-[protein] + ATP = O-phospho-L-tyrosyl-[protein] + ADP + H(+)</text>
        <dbReference type="Rhea" id="RHEA:10596"/>
        <dbReference type="Rhea" id="RHEA-COMP:10136"/>
        <dbReference type="Rhea" id="RHEA-COMP:20101"/>
        <dbReference type="ChEBI" id="CHEBI:15378"/>
        <dbReference type="ChEBI" id="CHEBI:30616"/>
        <dbReference type="ChEBI" id="CHEBI:46858"/>
        <dbReference type="ChEBI" id="CHEBI:61978"/>
        <dbReference type="ChEBI" id="CHEBI:456216"/>
        <dbReference type="EC" id="2.7.12.2"/>
    </reaction>
</comment>
<feature type="region of interest" description="Disordered" evidence="13">
    <location>
        <begin position="1"/>
        <end position="37"/>
    </location>
</feature>
<dbReference type="PANTHER" id="PTHR47448">
    <property type="entry name" value="DUAL SPECIFICITY MITOGEN-ACTIVATED PROTEIN KINASE KINASE DSOR1-LIKE PROTEIN"/>
    <property type="match status" value="1"/>
</dbReference>
<dbReference type="GO" id="GO:0005524">
    <property type="term" value="F:ATP binding"/>
    <property type="evidence" value="ECO:0007669"/>
    <property type="project" value="UniProtKB-UniRule"/>
</dbReference>
<dbReference type="PROSITE" id="PS00107">
    <property type="entry name" value="PROTEIN_KINASE_ATP"/>
    <property type="match status" value="1"/>
</dbReference>
<dbReference type="KEGG" id="crq:GCK72_000912"/>
<dbReference type="GO" id="GO:0004674">
    <property type="term" value="F:protein serine/threonine kinase activity"/>
    <property type="evidence" value="ECO:0007669"/>
    <property type="project" value="UniProtKB-KW"/>
</dbReference>
<evidence type="ECO:0000256" key="7">
    <source>
        <dbReference type="ARBA" id="ARBA00038035"/>
    </source>
</evidence>
<dbReference type="Pfam" id="PF00069">
    <property type="entry name" value="Pkinase"/>
    <property type="match status" value="1"/>
</dbReference>
<dbReference type="PANTHER" id="PTHR47448:SF1">
    <property type="entry name" value="SERINE_THREONINE-PROTEIN KINASE STE7 HOMOLOG"/>
    <property type="match status" value="1"/>
</dbReference>
<dbReference type="Gene3D" id="3.30.200.20">
    <property type="entry name" value="Phosphorylase Kinase, domain 1"/>
    <property type="match status" value="1"/>
</dbReference>
<dbReference type="FunFam" id="3.30.200.20:FF:000040">
    <property type="entry name" value="Dual specificity mitogen-activated protein kinase kinase"/>
    <property type="match status" value="1"/>
</dbReference>
<comment type="catalytic activity">
    <reaction evidence="9">
        <text>L-seryl-[protein] + ATP = O-phospho-L-seryl-[protein] + ADP + H(+)</text>
        <dbReference type="Rhea" id="RHEA:17989"/>
        <dbReference type="Rhea" id="RHEA-COMP:9863"/>
        <dbReference type="Rhea" id="RHEA-COMP:11604"/>
        <dbReference type="ChEBI" id="CHEBI:15378"/>
        <dbReference type="ChEBI" id="CHEBI:29999"/>
        <dbReference type="ChEBI" id="CHEBI:30616"/>
        <dbReference type="ChEBI" id="CHEBI:83421"/>
        <dbReference type="ChEBI" id="CHEBI:456216"/>
        <dbReference type="EC" id="2.7.12.2"/>
    </reaction>
</comment>
<feature type="domain" description="Protein kinase" evidence="14">
    <location>
        <begin position="73"/>
        <end position="382"/>
    </location>
</feature>
<evidence type="ECO:0000256" key="11">
    <source>
        <dbReference type="ARBA" id="ARBA00051693"/>
    </source>
</evidence>
<dbReference type="EC" id="2.7.12.2" evidence="8"/>
<dbReference type="Proteomes" id="UP000483820">
    <property type="component" value="Chromosome I"/>
</dbReference>
<feature type="compositionally biased region" description="Gly residues" evidence="13">
    <location>
        <begin position="212"/>
        <end position="224"/>
    </location>
</feature>
<feature type="region of interest" description="Disordered" evidence="13">
    <location>
        <begin position="267"/>
        <end position="338"/>
    </location>
</feature>
<organism evidence="15 16">
    <name type="scientific">Caenorhabditis remanei</name>
    <name type="common">Caenorhabditis vulgaris</name>
    <dbReference type="NCBI Taxonomy" id="31234"/>
    <lineage>
        <taxon>Eukaryota</taxon>
        <taxon>Metazoa</taxon>
        <taxon>Ecdysozoa</taxon>
        <taxon>Nematoda</taxon>
        <taxon>Chromadorea</taxon>
        <taxon>Rhabditida</taxon>
        <taxon>Rhabditina</taxon>
        <taxon>Rhabditomorpha</taxon>
        <taxon>Rhabditoidea</taxon>
        <taxon>Rhabditidae</taxon>
        <taxon>Peloderinae</taxon>
        <taxon>Caenorhabditis</taxon>
    </lineage>
</organism>
<evidence type="ECO:0000259" key="14">
    <source>
        <dbReference type="SMART" id="SM00220"/>
    </source>
</evidence>
<evidence type="ECO:0000256" key="4">
    <source>
        <dbReference type="ARBA" id="ARBA00022777"/>
    </source>
</evidence>
<dbReference type="InterPro" id="IPR000719">
    <property type="entry name" value="Prot_kinase_dom"/>
</dbReference>
<dbReference type="GO" id="GO:0004708">
    <property type="term" value="F:MAP kinase kinase activity"/>
    <property type="evidence" value="ECO:0007669"/>
    <property type="project" value="UniProtKB-EC"/>
</dbReference>
<comment type="similarity">
    <text evidence="7">Belongs to the protein kinase superfamily. STE Ser/Thr protein kinase family. MAP kinase kinase subfamily.</text>
</comment>
<name>A0A6A5HN68_CAERE</name>
<reference evidence="15 16" key="1">
    <citation type="submission" date="2019-12" db="EMBL/GenBank/DDBJ databases">
        <title>Chromosome-level assembly of the Caenorhabditis remanei genome.</title>
        <authorList>
            <person name="Teterina A.A."/>
            <person name="Willis J.H."/>
            <person name="Phillips P.C."/>
        </authorList>
    </citation>
    <scope>NUCLEOTIDE SEQUENCE [LARGE SCALE GENOMIC DNA]</scope>
    <source>
        <strain evidence="15 16">PX506</strain>
        <tissue evidence="15">Whole organism</tissue>
    </source>
</reference>